<dbReference type="InterPro" id="IPR013083">
    <property type="entry name" value="Znf_RING/FYVE/PHD"/>
</dbReference>
<proteinExistence type="inferred from homology"/>
<evidence type="ECO:0000313" key="5">
    <source>
        <dbReference type="Proteomes" id="UP000006039"/>
    </source>
</evidence>
<feature type="region of interest" description="Disordered" evidence="2">
    <location>
        <begin position="310"/>
        <end position="343"/>
    </location>
</feature>
<feature type="compositionally biased region" description="Basic and acidic residues" evidence="2">
    <location>
        <begin position="239"/>
        <end position="251"/>
    </location>
</feature>
<feature type="region of interest" description="Disordered" evidence="2">
    <location>
        <begin position="118"/>
        <end position="170"/>
    </location>
</feature>
<dbReference type="SUPFAM" id="SSF57850">
    <property type="entry name" value="RING/U-box"/>
    <property type="match status" value="1"/>
</dbReference>
<dbReference type="GO" id="GO:0061630">
    <property type="term" value="F:ubiquitin protein ligase activity"/>
    <property type="evidence" value="ECO:0007669"/>
    <property type="project" value="InterPro"/>
</dbReference>
<reference evidence="3" key="3">
    <citation type="submission" date="2010-09" db="EMBL/GenBank/DDBJ databases">
        <title>Annotation of Gaeumannomyces graminis var. tritici R3-111a-1.</title>
        <authorList>
            <consortium name="The Broad Institute Genome Sequencing Platform"/>
            <person name="Ma L.-J."/>
            <person name="Dead R."/>
            <person name="Young S.K."/>
            <person name="Zeng Q."/>
            <person name="Gargeya S."/>
            <person name="Fitzgerald M."/>
            <person name="Haas B."/>
            <person name="Abouelleil A."/>
            <person name="Alvarado L."/>
            <person name="Arachchi H.M."/>
            <person name="Berlin A."/>
            <person name="Brown A."/>
            <person name="Chapman S.B."/>
            <person name="Chen Z."/>
            <person name="Dunbar C."/>
            <person name="Freedman E."/>
            <person name="Gearin G."/>
            <person name="Gellesch M."/>
            <person name="Goldberg J."/>
            <person name="Griggs A."/>
            <person name="Gujja S."/>
            <person name="Heiman D."/>
            <person name="Howarth C."/>
            <person name="Larson L."/>
            <person name="Lui A."/>
            <person name="MacDonald P.J.P."/>
            <person name="Mehta T."/>
            <person name="Montmayeur A."/>
            <person name="Murphy C."/>
            <person name="Neiman D."/>
            <person name="Pearson M."/>
            <person name="Priest M."/>
            <person name="Roberts A."/>
            <person name="Saif S."/>
            <person name="Shea T."/>
            <person name="Shenoy N."/>
            <person name="Sisk P."/>
            <person name="Stolte C."/>
            <person name="Sykes S."/>
            <person name="Yandava C."/>
            <person name="Wortman J."/>
            <person name="Nusbaum C."/>
            <person name="Birren B."/>
        </authorList>
    </citation>
    <scope>NUCLEOTIDE SEQUENCE</scope>
    <source>
        <strain evidence="3">R3-111a-1</strain>
    </source>
</reference>
<reference evidence="4" key="5">
    <citation type="submission" date="2018-04" db="UniProtKB">
        <authorList>
            <consortium name="EnsemblFungi"/>
        </authorList>
    </citation>
    <scope>IDENTIFICATION</scope>
    <source>
        <strain evidence="4">R3-111a-1</strain>
    </source>
</reference>
<evidence type="ECO:0000313" key="4">
    <source>
        <dbReference type="EnsemblFungi" id="EJT81940"/>
    </source>
</evidence>
<feature type="region of interest" description="Disordered" evidence="2">
    <location>
        <begin position="176"/>
        <end position="195"/>
    </location>
</feature>
<dbReference type="OrthoDB" id="116827at2759"/>
<dbReference type="RefSeq" id="XP_009217949.1">
    <property type="nucleotide sequence ID" value="XM_009219685.1"/>
</dbReference>
<comment type="similarity">
    <text evidence="1">Belongs to the NOSIP family.</text>
</comment>
<keyword evidence="1" id="KW-0539">Nucleus</keyword>
<protein>
    <submittedName>
        <fullName evidence="3">Zinc ion binding protein</fullName>
    </submittedName>
</protein>
<dbReference type="EnsemblFungi" id="EJT81940">
    <property type="protein sequence ID" value="EJT81940"/>
    <property type="gene ID" value="GGTG_01914"/>
</dbReference>
<dbReference type="EMBL" id="GL385395">
    <property type="protein sequence ID" value="EJT81940.1"/>
    <property type="molecule type" value="Genomic_DNA"/>
</dbReference>
<gene>
    <name evidence="4" type="primary">20342372</name>
    <name evidence="3" type="ORF">GGTG_01914</name>
</gene>
<accession>J3NKX3</accession>
<dbReference type="AlphaFoldDB" id="J3NKX3"/>
<dbReference type="GO" id="GO:0005634">
    <property type="term" value="C:nucleus"/>
    <property type="evidence" value="ECO:0007669"/>
    <property type="project" value="UniProtKB-SubCell"/>
</dbReference>
<dbReference type="GeneID" id="20342372"/>
<keyword evidence="5" id="KW-1185">Reference proteome</keyword>
<dbReference type="HOGENOM" id="CLU_053742_1_1_1"/>
<dbReference type="PANTHER" id="PTHR13063:SF10">
    <property type="entry name" value="NITRIC OXIDE SYNTHASE-INTERACTING PROTEIN"/>
    <property type="match status" value="1"/>
</dbReference>
<dbReference type="PIRSF" id="PIRSF023577">
    <property type="entry name" value="ENOS_interacting"/>
    <property type="match status" value="1"/>
</dbReference>
<feature type="compositionally biased region" description="Low complexity" evidence="2">
    <location>
        <begin position="138"/>
        <end position="149"/>
    </location>
</feature>
<dbReference type="Proteomes" id="UP000006039">
    <property type="component" value="Unassembled WGS sequence"/>
</dbReference>
<feature type="compositionally biased region" description="Low complexity" evidence="2">
    <location>
        <begin position="286"/>
        <end position="296"/>
    </location>
</feature>
<dbReference type="VEuPathDB" id="FungiDB:GGTG_01914"/>
<dbReference type="Gene3D" id="3.30.40.10">
    <property type="entry name" value="Zinc/RING finger domain, C3HC4 (zinc finger)"/>
    <property type="match status" value="1"/>
</dbReference>
<feature type="region of interest" description="Disordered" evidence="2">
    <location>
        <begin position="223"/>
        <end position="296"/>
    </location>
</feature>
<evidence type="ECO:0000256" key="1">
    <source>
        <dbReference type="PIRNR" id="PIRNR023577"/>
    </source>
</evidence>
<evidence type="ECO:0000256" key="2">
    <source>
        <dbReference type="SAM" id="MobiDB-lite"/>
    </source>
</evidence>
<dbReference type="PANTHER" id="PTHR13063">
    <property type="entry name" value="ENOS INTERACTING PROTEIN"/>
    <property type="match status" value="1"/>
</dbReference>
<reference evidence="4" key="4">
    <citation type="journal article" date="2015" name="G3 (Bethesda)">
        <title>Genome sequences of three phytopathogenic species of the Magnaporthaceae family of fungi.</title>
        <authorList>
            <person name="Okagaki L.H."/>
            <person name="Nunes C.C."/>
            <person name="Sailsbery J."/>
            <person name="Clay B."/>
            <person name="Brown D."/>
            <person name="John T."/>
            <person name="Oh Y."/>
            <person name="Young N."/>
            <person name="Fitzgerald M."/>
            <person name="Haas B.J."/>
            <person name="Zeng Q."/>
            <person name="Young S."/>
            <person name="Adiconis X."/>
            <person name="Fan L."/>
            <person name="Levin J.Z."/>
            <person name="Mitchell T.K."/>
            <person name="Okubara P.A."/>
            <person name="Farman M.L."/>
            <person name="Kohn L.M."/>
            <person name="Birren B."/>
            <person name="Ma L.-J."/>
            <person name="Dean R.A."/>
        </authorList>
    </citation>
    <scope>NUCLEOTIDE SEQUENCE</scope>
    <source>
        <strain evidence="4">R3-111a-1</strain>
    </source>
</reference>
<sequence length="343" mass="35871">MSHSKRNTSRAVFTSYERSQAKAAWGASSARLSRESFLPFASCSLCLEAAVEPVACPRGDIFCRECALSNILAQKKEIRRAARARADAERDEARARDLGEQEAHDRAVREFELVQAGFDVSAPPPPTNHGKEGDGKSAAAAAAEAAAAQAPPPKMLLLTDGGGADSSGGSAAAAAAASSSSSSSSKKRAFELDEEEVARIAAEDRAKARRTIDSEKAAKPTLPSFWAPTVTPTSNQHNVLHEVKKPVKREPVCPSSKEGSPHPLSMHSLTAIHFTEDGPPEGAKGGSSSSGAAAAARQRICPSCRKALSNSSKAVLAKPCGHVTRTPPRPTRTRSAASCATPT</sequence>
<organism evidence="3">
    <name type="scientific">Gaeumannomyces tritici (strain R3-111a-1)</name>
    <name type="common">Wheat and barley take-all root rot fungus</name>
    <name type="synonym">Gaeumannomyces graminis var. tritici</name>
    <dbReference type="NCBI Taxonomy" id="644352"/>
    <lineage>
        <taxon>Eukaryota</taxon>
        <taxon>Fungi</taxon>
        <taxon>Dikarya</taxon>
        <taxon>Ascomycota</taxon>
        <taxon>Pezizomycotina</taxon>
        <taxon>Sordariomycetes</taxon>
        <taxon>Sordariomycetidae</taxon>
        <taxon>Magnaporthales</taxon>
        <taxon>Magnaporthaceae</taxon>
        <taxon>Gaeumannomyces</taxon>
    </lineage>
</organism>
<reference evidence="3" key="2">
    <citation type="submission" date="2010-07" db="EMBL/GenBank/DDBJ databases">
        <authorList>
            <consortium name="The Broad Institute Genome Sequencing Platform"/>
            <consortium name="Broad Institute Genome Sequencing Center for Infectious Disease"/>
            <person name="Ma L.-J."/>
            <person name="Dead R."/>
            <person name="Young S."/>
            <person name="Zeng Q."/>
            <person name="Koehrsen M."/>
            <person name="Alvarado L."/>
            <person name="Berlin A."/>
            <person name="Chapman S.B."/>
            <person name="Chen Z."/>
            <person name="Freedman E."/>
            <person name="Gellesch M."/>
            <person name="Goldberg J."/>
            <person name="Griggs A."/>
            <person name="Gujja S."/>
            <person name="Heilman E.R."/>
            <person name="Heiman D."/>
            <person name="Hepburn T."/>
            <person name="Howarth C."/>
            <person name="Jen D."/>
            <person name="Larson L."/>
            <person name="Mehta T."/>
            <person name="Neiman D."/>
            <person name="Pearson M."/>
            <person name="Roberts A."/>
            <person name="Saif S."/>
            <person name="Shea T."/>
            <person name="Shenoy N."/>
            <person name="Sisk P."/>
            <person name="Stolte C."/>
            <person name="Sykes S."/>
            <person name="Walk T."/>
            <person name="White J."/>
            <person name="Yandava C."/>
            <person name="Haas B."/>
            <person name="Nusbaum C."/>
            <person name="Birren B."/>
        </authorList>
    </citation>
    <scope>NUCLEOTIDE SEQUENCE</scope>
    <source>
        <strain evidence="3">R3-111a-1</strain>
    </source>
</reference>
<dbReference type="InterPro" id="IPR016818">
    <property type="entry name" value="NOSIP"/>
</dbReference>
<dbReference type="STRING" id="644352.J3NKX3"/>
<reference evidence="5" key="1">
    <citation type="submission" date="2010-07" db="EMBL/GenBank/DDBJ databases">
        <title>The genome sequence of Gaeumannomyces graminis var. tritici strain R3-111a-1.</title>
        <authorList>
            <consortium name="The Broad Institute Genome Sequencing Platform"/>
            <person name="Ma L.-J."/>
            <person name="Dead R."/>
            <person name="Young S."/>
            <person name="Zeng Q."/>
            <person name="Koehrsen M."/>
            <person name="Alvarado L."/>
            <person name="Berlin A."/>
            <person name="Chapman S.B."/>
            <person name="Chen Z."/>
            <person name="Freedman E."/>
            <person name="Gellesch M."/>
            <person name="Goldberg J."/>
            <person name="Griggs A."/>
            <person name="Gujja S."/>
            <person name="Heilman E.R."/>
            <person name="Heiman D."/>
            <person name="Hepburn T."/>
            <person name="Howarth C."/>
            <person name="Jen D."/>
            <person name="Larson L."/>
            <person name="Mehta T."/>
            <person name="Neiman D."/>
            <person name="Pearson M."/>
            <person name="Roberts A."/>
            <person name="Saif S."/>
            <person name="Shea T."/>
            <person name="Shenoy N."/>
            <person name="Sisk P."/>
            <person name="Stolte C."/>
            <person name="Sykes S."/>
            <person name="Walk T."/>
            <person name="White J."/>
            <person name="Yandava C."/>
            <person name="Haas B."/>
            <person name="Nusbaum C."/>
            <person name="Birren B."/>
        </authorList>
    </citation>
    <scope>NUCLEOTIDE SEQUENCE [LARGE SCALE GENOMIC DNA]</scope>
    <source>
        <strain evidence="5">R3-111a-1</strain>
    </source>
</reference>
<evidence type="ECO:0000313" key="3">
    <source>
        <dbReference type="EMBL" id="EJT81940.1"/>
    </source>
</evidence>
<feature type="region of interest" description="Disordered" evidence="2">
    <location>
        <begin position="85"/>
        <end position="105"/>
    </location>
</feature>
<dbReference type="eggNOG" id="KOG3039">
    <property type="taxonomic scope" value="Eukaryota"/>
</dbReference>
<name>J3NKX3_GAET3</name>
<comment type="subcellular location">
    <subcellularLocation>
        <location evidence="1">Nucleus</location>
    </subcellularLocation>
</comment>